<feature type="signal peptide" evidence="1">
    <location>
        <begin position="1"/>
        <end position="15"/>
    </location>
</feature>
<sequence length="191" mass="22536">MLWIWILGSVSLAAGHRFDFIRDSEDIAEDCPNMPDTKGIFDIVDLTGLTIEFNEGYVSCSGEAKMMWEDVEPTDRIAGYGELFKFQRGTWQPTTFFVRVFNFCERQFDNNSIWYDIWTRHIREEDRKCINHYGHVYHYQPFDVETVNDFPTNMEGRHKIVIHLDAYDKLNVKRRNAAVCFQISGEFIKVK</sequence>
<reference evidence="3" key="1">
    <citation type="submission" date="2025-08" db="UniProtKB">
        <authorList>
            <consortium name="RefSeq"/>
        </authorList>
    </citation>
    <scope>IDENTIFICATION</scope>
    <source>
        <strain evidence="3">Aabys</strain>
        <tissue evidence="3">Whole body</tissue>
    </source>
</reference>
<dbReference type="GeneID" id="131804584"/>
<evidence type="ECO:0000256" key="1">
    <source>
        <dbReference type="SAM" id="SignalP"/>
    </source>
</evidence>
<keyword evidence="1" id="KW-0732">Signal</keyword>
<dbReference type="RefSeq" id="XP_058983619.1">
    <property type="nucleotide sequence ID" value="XM_059127636.1"/>
</dbReference>
<organism evidence="2 3">
    <name type="scientific">Musca domestica</name>
    <name type="common">House fly</name>
    <dbReference type="NCBI Taxonomy" id="7370"/>
    <lineage>
        <taxon>Eukaryota</taxon>
        <taxon>Metazoa</taxon>
        <taxon>Ecdysozoa</taxon>
        <taxon>Arthropoda</taxon>
        <taxon>Hexapoda</taxon>
        <taxon>Insecta</taxon>
        <taxon>Pterygota</taxon>
        <taxon>Neoptera</taxon>
        <taxon>Endopterygota</taxon>
        <taxon>Diptera</taxon>
        <taxon>Brachycera</taxon>
        <taxon>Muscomorpha</taxon>
        <taxon>Muscoidea</taxon>
        <taxon>Muscidae</taxon>
        <taxon>Musca</taxon>
    </lineage>
</organism>
<accession>A0ABM3VCV7</accession>
<name>A0ABM3VCV7_MUSDO</name>
<gene>
    <name evidence="3" type="primary">LOC131804584</name>
</gene>
<protein>
    <submittedName>
        <fullName evidence="3">Uncharacterized protein LOC131804584</fullName>
    </submittedName>
</protein>
<feature type="chain" id="PRO_5046843569" evidence="1">
    <location>
        <begin position="16"/>
        <end position="191"/>
    </location>
</feature>
<evidence type="ECO:0000313" key="2">
    <source>
        <dbReference type="Proteomes" id="UP001652621"/>
    </source>
</evidence>
<keyword evidence="2" id="KW-1185">Reference proteome</keyword>
<proteinExistence type="predicted"/>
<dbReference type="Proteomes" id="UP001652621">
    <property type="component" value="Unplaced"/>
</dbReference>
<dbReference type="InterPro" id="IPR006601">
    <property type="entry name" value="Uncharacterised_DM11_DROME"/>
</dbReference>
<dbReference type="SMART" id="SM00675">
    <property type="entry name" value="DM11"/>
    <property type="match status" value="1"/>
</dbReference>
<evidence type="ECO:0000313" key="3">
    <source>
        <dbReference type="RefSeq" id="XP_058983619.1"/>
    </source>
</evidence>